<dbReference type="PANTHER" id="PTHR34985">
    <property type="entry name" value="SLR0554 PROTEIN"/>
    <property type="match status" value="1"/>
</dbReference>
<evidence type="ECO:0000313" key="3">
    <source>
        <dbReference type="EMBL" id="RKP46671.1"/>
    </source>
</evidence>
<dbReference type="Pfam" id="PF05272">
    <property type="entry name" value="VapE-like_dom"/>
    <property type="match status" value="1"/>
</dbReference>
<feature type="domain" description="FtsK gamma" evidence="2">
    <location>
        <begin position="396"/>
        <end position="461"/>
    </location>
</feature>
<dbReference type="EMBL" id="RBZU01000014">
    <property type="protein sequence ID" value="RKP46671.1"/>
    <property type="molecule type" value="Genomic_DNA"/>
</dbReference>
<gene>
    <name evidence="3" type="ORF">D7S86_24590</name>
</gene>
<dbReference type="Gene3D" id="1.10.10.10">
    <property type="entry name" value="Winged helix-like DNA-binding domain superfamily/Winged helix DNA-binding domain"/>
    <property type="match status" value="1"/>
</dbReference>
<dbReference type="AlphaFoldDB" id="A0A494XAJ9"/>
<evidence type="ECO:0000256" key="1">
    <source>
        <dbReference type="SAM" id="MobiDB-lite"/>
    </source>
</evidence>
<proteinExistence type="predicted"/>
<keyword evidence="4" id="KW-1185">Reference proteome</keyword>
<dbReference type="SUPFAM" id="SSF46785">
    <property type="entry name" value="Winged helix' DNA-binding domain"/>
    <property type="match status" value="1"/>
</dbReference>
<accession>A0A494XAJ9</accession>
<dbReference type="PANTHER" id="PTHR34985:SF1">
    <property type="entry name" value="SLR0554 PROTEIN"/>
    <property type="match status" value="1"/>
</dbReference>
<dbReference type="Proteomes" id="UP000270342">
    <property type="component" value="Unassembled WGS sequence"/>
</dbReference>
<feature type="region of interest" description="Disordered" evidence="1">
    <location>
        <begin position="456"/>
        <end position="481"/>
    </location>
</feature>
<dbReference type="InterPro" id="IPR036388">
    <property type="entry name" value="WH-like_DNA-bd_sf"/>
</dbReference>
<name>A0A494XAJ9_9BURK</name>
<evidence type="ECO:0000259" key="2">
    <source>
        <dbReference type="SMART" id="SM00843"/>
    </source>
</evidence>
<dbReference type="InterPro" id="IPR007936">
    <property type="entry name" value="VapE-like_dom"/>
</dbReference>
<evidence type="ECO:0000313" key="4">
    <source>
        <dbReference type="Proteomes" id="UP000270342"/>
    </source>
</evidence>
<dbReference type="InterPro" id="IPR018541">
    <property type="entry name" value="Ftsk_gamma"/>
</dbReference>
<dbReference type="OrthoDB" id="110640at2"/>
<dbReference type="Pfam" id="PF09397">
    <property type="entry name" value="FtsK_gamma"/>
    <property type="match status" value="1"/>
</dbReference>
<protein>
    <submittedName>
        <fullName evidence="3">Virulence protein E</fullName>
    </submittedName>
</protein>
<dbReference type="InterPro" id="IPR036390">
    <property type="entry name" value="WH_DNA-bd_sf"/>
</dbReference>
<dbReference type="RefSeq" id="WP_121090351.1">
    <property type="nucleotide sequence ID" value="NZ_RBZU01000014.1"/>
</dbReference>
<comment type="caution">
    <text evidence="3">The sequence shown here is derived from an EMBL/GenBank/DDBJ whole genome shotgun (WGS) entry which is preliminary data.</text>
</comment>
<dbReference type="SMART" id="SM00843">
    <property type="entry name" value="Ftsk_gamma"/>
    <property type="match status" value="1"/>
</dbReference>
<reference evidence="3 4" key="1">
    <citation type="submission" date="2018-10" db="EMBL/GenBank/DDBJ databases">
        <title>Robbsia sp. DHC34, isolated from soil.</title>
        <authorList>
            <person name="Gao Z.-H."/>
            <person name="Qiu L.-H."/>
        </authorList>
    </citation>
    <scope>NUCLEOTIDE SEQUENCE [LARGE SCALE GENOMIC DNA]</scope>
    <source>
        <strain evidence="3 4">DHC34</strain>
    </source>
</reference>
<sequence>MATLDQIVDQLRAAGHPEVPEGHPVVDDKHHRYGKGKKHWYVLHEVQRDGRVIGYTGAFGCWSGDDNGATPFVWQGAHITADDVAAAKRRQADAERAESEKKAIAARNAANRAAAQWGKAAREGASAYLEKKQITPEAVRFDESGDLLVPMIVYEQPSRLAGLQKITPDGAKRFNGGMDKRGTACRLGDVTSDDKVIMIAEGYATGRSIRMAIDDAIAVYVAFDAGGLLSAATNIRQAYPDAHLLFCADDDWRISQRAAEHVADEYGVLDQLIEDAPPIRVETKATWYDLRLSRASDPQGVESLELHITNDVTSRVKRFENTGMKRASEAAAQLGNASVVAPRFVDRGDRKLTDFNDLHVEEGLHVVKAQIEAALLSALAPPLSESPVGAHLHVVDVGDDPLYDEAVKAVRSHNRASISHVQRVLKVGYNRAARMLEALEAAGVVMAPDSSGARRVVGASGRATSGGAKAGDGDDEGQDAATKWQRELQRTDKGALLPNPVNVFTILLNDARWEGVLAFEEFSNRVMKLRPPPYFGGEAGEWTDRDDARCVLWLGQNYSVSPRSDIVMDAAYLVAERRRYHVVRDYLGSLVWDGRQRLRQWLTTYAKAPDTEYVHLVGFKWLLGAVGRVMQPGCKMDNVLILEGAQGGGKSGAFRVLFGSSWFTDANIIIGDKDTFSVMAGKWVIELAELDALNKADSSLAKKFFTTAVDTYRPPYAKRAIDVPRQSVFGGSVNFDTYLKDESGNRRYWPIKAGAQLDLKSLAADRDQIWAEAFAGYREWEAENADAGGTLPTPWQVLSSEMPLFAAEQDARYEGDVYETMIGRFLELRSKVTMEDILSECLKLEVSKWSPAEQRRIGKAMKSLGWERKRESTGSRTWFYVKPEEPMDDVALVAVASRGVDDDSPL</sequence>
<organism evidence="3 4">
    <name type="scientific">Pararobbsia silviterrae</name>
    <dbReference type="NCBI Taxonomy" id="1792498"/>
    <lineage>
        <taxon>Bacteria</taxon>
        <taxon>Pseudomonadati</taxon>
        <taxon>Pseudomonadota</taxon>
        <taxon>Betaproteobacteria</taxon>
        <taxon>Burkholderiales</taxon>
        <taxon>Burkholderiaceae</taxon>
        <taxon>Pararobbsia</taxon>
    </lineage>
</organism>